<protein>
    <submittedName>
        <fullName evidence="1">Uncharacterized protein</fullName>
    </submittedName>
</protein>
<accession>A0AAV7MHY8</accession>
<evidence type="ECO:0000313" key="1">
    <source>
        <dbReference type="EMBL" id="KAJ1103411.1"/>
    </source>
</evidence>
<sequence length="81" mass="9150">MPLRAHTQKKPVGNLRSDQCACACMGMKRGLRPLIQANARSLALLPLLTSRQQINNRILAELKLRIALKKQRVIVMHARLI</sequence>
<dbReference type="Proteomes" id="UP001066276">
    <property type="component" value="Chromosome 9"/>
</dbReference>
<dbReference type="AlphaFoldDB" id="A0AAV7MHY8"/>
<keyword evidence="2" id="KW-1185">Reference proteome</keyword>
<name>A0AAV7MHY8_PLEWA</name>
<evidence type="ECO:0000313" key="2">
    <source>
        <dbReference type="Proteomes" id="UP001066276"/>
    </source>
</evidence>
<comment type="caution">
    <text evidence="1">The sequence shown here is derived from an EMBL/GenBank/DDBJ whole genome shotgun (WGS) entry which is preliminary data.</text>
</comment>
<proteinExistence type="predicted"/>
<reference evidence="1" key="1">
    <citation type="journal article" date="2022" name="bioRxiv">
        <title>Sequencing and chromosome-scale assembly of the giantPleurodeles waltlgenome.</title>
        <authorList>
            <person name="Brown T."/>
            <person name="Elewa A."/>
            <person name="Iarovenko S."/>
            <person name="Subramanian E."/>
            <person name="Araus A.J."/>
            <person name="Petzold A."/>
            <person name="Susuki M."/>
            <person name="Suzuki K.-i.T."/>
            <person name="Hayashi T."/>
            <person name="Toyoda A."/>
            <person name="Oliveira C."/>
            <person name="Osipova E."/>
            <person name="Leigh N.D."/>
            <person name="Simon A."/>
            <person name="Yun M.H."/>
        </authorList>
    </citation>
    <scope>NUCLEOTIDE SEQUENCE</scope>
    <source>
        <strain evidence="1">20211129_DDA</strain>
        <tissue evidence="1">Liver</tissue>
    </source>
</reference>
<gene>
    <name evidence="1" type="ORF">NDU88_000834</name>
</gene>
<dbReference type="EMBL" id="JANPWB010000013">
    <property type="protein sequence ID" value="KAJ1103411.1"/>
    <property type="molecule type" value="Genomic_DNA"/>
</dbReference>
<organism evidence="1 2">
    <name type="scientific">Pleurodeles waltl</name>
    <name type="common">Iberian ribbed newt</name>
    <dbReference type="NCBI Taxonomy" id="8319"/>
    <lineage>
        <taxon>Eukaryota</taxon>
        <taxon>Metazoa</taxon>
        <taxon>Chordata</taxon>
        <taxon>Craniata</taxon>
        <taxon>Vertebrata</taxon>
        <taxon>Euteleostomi</taxon>
        <taxon>Amphibia</taxon>
        <taxon>Batrachia</taxon>
        <taxon>Caudata</taxon>
        <taxon>Salamandroidea</taxon>
        <taxon>Salamandridae</taxon>
        <taxon>Pleurodelinae</taxon>
        <taxon>Pleurodeles</taxon>
    </lineage>
</organism>